<dbReference type="InterPro" id="IPR057931">
    <property type="entry name" value="RHH_ERCC6L2"/>
</dbReference>
<dbReference type="SUPFAM" id="SSF52540">
    <property type="entry name" value="P-loop containing nucleoside triphosphate hydrolases"/>
    <property type="match status" value="2"/>
</dbReference>
<dbReference type="SMART" id="SM00333">
    <property type="entry name" value="TUDOR"/>
    <property type="match status" value="1"/>
</dbReference>
<evidence type="ECO:0000313" key="8">
    <source>
        <dbReference type="Proteomes" id="UP001369086"/>
    </source>
</evidence>
<feature type="compositionally biased region" description="Polar residues" evidence="3">
    <location>
        <begin position="1373"/>
        <end position="1393"/>
    </location>
</feature>
<feature type="region of interest" description="Disordered" evidence="3">
    <location>
        <begin position="916"/>
        <end position="951"/>
    </location>
</feature>
<reference evidence="7 8" key="1">
    <citation type="submission" date="2021-05" db="EMBL/GenBank/DDBJ databases">
        <authorList>
            <person name="Zahm M."/>
            <person name="Klopp C."/>
            <person name="Cabau C."/>
            <person name="Kuhl H."/>
            <person name="Suciu R."/>
            <person name="Ciorpac M."/>
            <person name="Holostenco D."/>
            <person name="Gessner J."/>
            <person name="Wuertz S."/>
            <person name="Hohne C."/>
            <person name="Stock M."/>
            <person name="Gislard M."/>
            <person name="Lluch J."/>
            <person name="Milhes M."/>
            <person name="Lampietro C."/>
            <person name="Lopez Roques C."/>
            <person name="Donnadieu C."/>
            <person name="Du K."/>
            <person name="Schartl M."/>
            <person name="Guiguen Y."/>
        </authorList>
    </citation>
    <scope>NUCLEOTIDE SEQUENCE [LARGE SCALE GENOMIC DNA]</scope>
    <source>
        <strain evidence="7">Hh-F2</strain>
        <tissue evidence="7">Blood</tissue>
    </source>
</reference>
<dbReference type="PROSITE" id="PS50304">
    <property type="entry name" value="TUDOR"/>
    <property type="match status" value="1"/>
</dbReference>
<feature type="compositionally biased region" description="Polar residues" evidence="3">
    <location>
        <begin position="1086"/>
        <end position="1095"/>
    </location>
</feature>
<dbReference type="PANTHER" id="PTHR45629">
    <property type="entry name" value="SNF2/RAD54 FAMILY MEMBER"/>
    <property type="match status" value="1"/>
</dbReference>
<dbReference type="SMART" id="SM00490">
    <property type="entry name" value="HELICc"/>
    <property type="match status" value="1"/>
</dbReference>
<dbReference type="Pfam" id="PF00271">
    <property type="entry name" value="Helicase_C"/>
    <property type="match status" value="1"/>
</dbReference>
<dbReference type="InterPro" id="IPR027417">
    <property type="entry name" value="P-loop_NTPase"/>
</dbReference>
<name>A0ABR1A8C2_HUSHU</name>
<feature type="region of interest" description="Disordered" evidence="3">
    <location>
        <begin position="1373"/>
        <end position="1428"/>
    </location>
</feature>
<dbReference type="Gene3D" id="2.30.30.140">
    <property type="match status" value="1"/>
</dbReference>
<dbReference type="InterPro" id="IPR001650">
    <property type="entry name" value="Helicase_C-like"/>
</dbReference>
<feature type="region of interest" description="Disordered" evidence="3">
    <location>
        <begin position="1084"/>
        <end position="1118"/>
    </location>
</feature>
<keyword evidence="1" id="KW-0378">Hydrolase</keyword>
<keyword evidence="2" id="KW-0067">ATP-binding</keyword>
<feature type="domain" description="Helicase C-terminal" evidence="6">
    <location>
        <begin position="510"/>
        <end position="667"/>
    </location>
</feature>
<gene>
    <name evidence="7" type="ORF">HHUSO_G2187</name>
</gene>
<feature type="region of interest" description="Disordered" evidence="3">
    <location>
        <begin position="805"/>
        <end position="888"/>
    </location>
</feature>
<evidence type="ECO:0000259" key="6">
    <source>
        <dbReference type="PROSITE" id="PS51194"/>
    </source>
</evidence>
<feature type="domain" description="Helicase ATP-binding" evidence="5">
    <location>
        <begin position="134"/>
        <end position="318"/>
    </location>
</feature>
<protein>
    <submittedName>
        <fullName evidence="7">DNA excision repair protein ERCC-6-like 2</fullName>
    </submittedName>
</protein>
<dbReference type="InterPro" id="IPR002999">
    <property type="entry name" value="Tudor"/>
</dbReference>
<keyword evidence="2" id="KW-0347">Helicase</keyword>
<evidence type="ECO:0000259" key="4">
    <source>
        <dbReference type="PROSITE" id="PS50304"/>
    </source>
</evidence>
<feature type="compositionally biased region" description="Low complexity" evidence="3">
    <location>
        <begin position="810"/>
        <end position="826"/>
    </location>
</feature>
<keyword evidence="8" id="KW-1185">Reference proteome</keyword>
<dbReference type="CDD" id="cd18005">
    <property type="entry name" value="DEXHc_ERCC6L2"/>
    <property type="match status" value="1"/>
</dbReference>
<organism evidence="7 8">
    <name type="scientific">Huso huso</name>
    <name type="common">Beluga</name>
    <name type="synonym">Acipenser huso</name>
    <dbReference type="NCBI Taxonomy" id="61971"/>
    <lineage>
        <taxon>Eukaryota</taxon>
        <taxon>Metazoa</taxon>
        <taxon>Chordata</taxon>
        <taxon>Craniata</taxon>
        <taxon>Vertebrata</taxon>
        <taxon>Euteleostomi</taxon>
        <taxon>Actinopterygii</taxon>
        <taxon>Chondrostei</taxon>
        <taxon>Acipenseriformes</taxon>
        <taxon>Acipenseridae</taxon>
        <taxon>Huso</taxon>
    </lineage>
</organism>
<dbReference type="InterPro" id="IPR014001">
    <property type="entry name" value="Helicase_ATP-bd"/>
</dbReference>
<dbReference type="Pfam" id="PF25806">
    <property type="entry name" value="RHH_ERCC6L2"/>
    <property type="match status" value="1"/>
</dbReference>
<feature type="region of interest" description="Disordered" evidence="3">
    <location>
        <begin position="1194"/>
        <end position="1220"/>
    </location>
</feature>
<dbReference type="SMART" id="SM00487">
    <property type="entry name" value="DEXDc"/>
    <property type="match status" value="1"/>
</dbReference>
<proteinExistence type="predicted"/>
<dbReference type="Gene3D" id="3.40.50.10810">
    <property type="entry name" value="Tandem AAA-ATPase domain"/>
    <property type="match status" value="1"/>
</dbReference>
<dbReference type="InterPro" id="IPR038718">
    <property type="entry name" value="SNF2-like_sf"/>
</dbReference>
<dbReference type="Proteomes" id="UP001369086">
    <property type="component" value="Unassembled WGS sequence"/>
</dbReference>
<dbReference type="InterPro" id="IPR049730">
    <property type="entry name" value="SNF2/RAD54-like_C"/>
</dbReference>
<feature type="compositionally biased region" description="Polar residues" evidence="3">
    <location>
        <begin position="841"/>
        <end position="860"/>
    </location>
</feature>
<dbReference type="PROSITE" id="PS51194">
    <property type="entry name" value="HELICASE_CTER"/>
    <property type="match status" value="1"/>
</dbReference>
<feature type="compositionally biased region" description="Basic and acidic residues" evidence="3">
    <location>
        <begin position="733"/>
        <end position="745"/>
    </location>
</feature>
<dbReference type="InterPro" id="IPR058052">
    <property type="entry name" value="DEXHc_ERCC6L2"/>
</dbReference>
<evidence type="ECO:0000256" key="1">
    <source>
        <dbReference type="ARBA" id="ARBA00022801"/>
    </source>
</evidence>
<feature type="compositionally biased region" description="Basic and acidic residues" evidence="3">
    <location>
        <begin position="1410"/>
        <end position="1419"/>
    </location>
</feature>
<accession>A0ABR1A8C2</accession>
<feature type="region of interest" description="Disordered" evidence="3">
    <location>
        <begin position="714"/>
        <end position="790"/>
    </location>
</feature>
<evidence type="ECO:0000313" key="7">
    <source>
        <dbReference type="EMBL" id="KAK6492790.1"/>
    </source>
</evidence>
<dbReference type="CDD" id="cd18793">
    <property type="entry name" value="SF2_C_SNF"/>
    <property type="match status" value="1"/>
</dbReference>
<dbReference type="PROSITE" id="PS51192">
    <property type="entry name" value="HELICASE_ATP_BIND_1"/>
    <property type="match status" value="1"/>
</dbReference>
<feature type="compositionally biased region" description="Low complexity" evidence="3">
    <location>
        <begin position="1103"/>
        <end position="1113"/>
    </location>
</feature>
<evidence type="ECO:0000256" key="3">
    <source>
        <dbReference type="SAM" id="MobiDB-lite"/>
    </source>
</evidence>
<feature type="compositionally biased region" description="Polar residues" evidence="3">
    <location>
        <begin position="1308"/>
        <end position="1322"/>
    </location>
</feature>
<dbReference type="EMBL" id="JAHFZB010000002">
    <property type="protein sequence ID" value="KAK6492790.1"/>
    <property type="molecule type" value="Genomic_DNA"/>
</dbReference>
<comment type="caution">
    <text evidence="7">The sequence shown here is derived from an EMBL/GenBank/DDBJ whole genome shotgun (WGS) entry which is preliminary data.</text>
</comment>
<dbReference type="Pfam" id="PF00176">
    <property type="entry name" value="SNF2-rel_dom"/>
    <property type="match status" value="1"/>
</dbReference>
<sequence length="1550" mass="174621">MESESQSESDSGTEERWCEGDRCLAPYSGDGKLYEARIKTLILEEQAKAVAVVTFVGFDEETVSVKKLQRIKCPQSHKRSFVFDDEDLEKPFFHDRKPPGPAVPCMLSEHGECIPYTINRYLRDYQREGVRFIYSHYVKGRGCILGDDMGLGKTVQVISFLAAVLHKKGTREDIENNMPEFLRKKKESRPIEAKKIFLIVAPLSVLYNWKDELDTWGYFRGTILHGTKKEAEFARVKRGKCEFALTTYETLRLCLGDFNSIRWSAVIVDEAHKIKNPNSQITQAMKALKCNVRVGLTGTILQNNMEELWCVMDWAIPGCLGSLNLFKAKFSDPVEHGQKHDVTKRNLALGRKAIRRLARKLSRWFLRRTKSLISCQLPKKDDRVVYCSLTKFQQAVYKAVLESEDVNLLLRSCEPCSCNSGLKRKSCCYKKNKNGVPMRALYFSYLMILRKVANHAALLQSNGNTSKAQEVYVNQVCMQVFNRFPDFVQQSKHAAFETISDPKYSGKMKVLHRLLEHCRGNKDKVLLFSLSTKLLDVLEKYCMAEGIEYRRLDGNTKSKERVKIVKEFNSTQDINICLVSTMAGGLGLNFVGANIVVLFDPTWNPANDLQAIDRAYRIGQCRDVKVFRLISLGTVEEIIYLRQVYKQQLQCAVVGSENAKRYFEAVQGSEEHSGELFGIQNLFRMQTEGSCLTKEILERDGRVESGIMTAVTRMREQTPVRGMETTTGPNGEPSKENPEITEKMSKASRIPKGILDFSSDSEEDHGNKSKSRSDKNRDRESSSTSPGQVTLLHCGFSKLLDGNKDLGECNDSSGSSNMESSESQSSSDEDMEAAPSVELGRSSNFLPSVTQTSRQEQPQKQKLRKNCALSSKSEGDTELGNKPKNCGTSKKTLVAKATHCSSEESDDVIPPSQVLGAKRKMPAKGESRSEILLEETEDSEHGNVTGRSSKWHHLLAGKQTDRQTTATSFQSKTGKAVYKSKMFCKLRDYGDESDESDDIEIPKNTKLYTSKTKRLKQSVGSTSVTLSKKHQTHVHFRLQENKSDDVRADSQRIDNFSSSEDNVPTKKVRFSKNCRKRNWVPDRMSSKSQFASTENRSSKAVKKSSFSELKSSLNGKPKINQDEKFGSMDTYLDGVQEVAYAHSNQRIVGASKAENRMSRSAMRDVFELKRFSQIPANLAVCSGETLSEQTDVDLTPTKPTQVDSGNPKPLHQAHPVTQTESRVHRVGRTTFFIGETPKAICRKQLTEIAAYFRMASVEELAELVVRSTPESRQTMLRDFYCSQHAELKDILTIKYSKPLTEFGKQKTGKNPNCATSGSSDVKNISDTDLKSLRKGTRPRKLTYWESEDSDTSEDSGSYLNKCKSISKAEESVCVSQNPPFDNPSIESGNSASDSVKHKQKQRHSLSFTEPCRERSKFEPNDDAENENSQKDVITELLGDTSILDGIFNTKNRNSEPRKSSVSCHVKKAKSRPKDVWDILNEGNEECVNRLTDLSVVEGMCNGVNRVAAKTRREDQAQGSHLWKKNEKFLWKKYEDQETLTPATSSVDSQI</sequence>
<dbReference type="InterPro" id="IPR050496">
    <property type="entry name" value="SNF2_RAD54_helicase_repair"/>
</dbReference>
<evidence type="ECO:0000256" key="2">
    <source>
        <dbReference type="ARBA" id="ARBA00022806"/>
    </source>
</evidence>
<feature type="compositionally biased region" description="Basic and acidic residues" evidence="3">
    <location>
        <begin position="764"/>
        <end position="781"/>
    </location>
</feature>
<dbReference type="InterPro" id="IPR000330">
    <property type="entry name" value="SNF2_N"/>
</dbReference>
<dbReference type="Gene3D" id="3.40.50.300">
    <property type="entry name" value="P-loop containing nucleotide triphosphate hydrolases"/>
    <property type="match status" value="1"/>
</dbReference>
<dbReference type="PANTHER" id="PTHR45629:SF7">
    <property type="entry name" value="DNA EXCISION REPAIR PROTEIN ERCC-6-RELATED"/>
    <property type="match status" value="1"/>
</dbReference>
<keyword evidence="2" id="KW-0547">Nucleotide-binding</keyword>
<evidence type="ECO:0000259" key="5">
    <source>
        <dbReference type="PROSITE" id="PS51192"/>
    </source>
</evidence>
<feature type="domain" description="Tudor" evidence="4">
    <location>
        <begin position="16"/>
        <end position="78"/>
    </location>
</feature>
<feature type="region of interest" description="Disordered" evidence="3">
    <location>
        <begin position="1304"/>
        <end position="1332"/>
    </location>
</feature>